<organism evidence="1 2">
    <name type="scientific">Saccharopolyspora gloriosae</name>
    <dbReference type="NCBI Taxonomy" id="455344"/>
    <lineage>
        <taxon>Bacteria</taxon>
        <taxon>Bacillati</taxon>
        <taxon>Actinomycetota</taxon>
        <taxon>Actinomycetes</taxon>
        <taxon>Pseudonocardiales</taxon>
        <taxon>Pseudonocardiaceae</taxon>
        <taxon>Saccharopolyspora</taxon>
    </lineage>
</organism>
<accession>A0A840NMW8</accession>
<dbReference type="AlphaFoldDB" id="A0A840NMW8"/>
<reference evidence="1 2" key="1">
    <citation type="submission" date="2020-08" db="EMBL/GenBank/DDBJ databases">
        <title>Sequencing the genomes of 1000 actinobacteria strains.</title>
        <authorList>
            <person name="Klenk H.-P."/>
        </authorList>
    </citation>
    <scope>NUCLEOTIDE SEQUENCE [LARGE SCALE GENOMIC DNA]</scope>
    <source>
        <strain evidence="1 2">DSM 45582</strain>
    </source>
</reference>
<keyword evidence="2" id="KW-1185">Reference proteome</keyword>
<dbReference type="Proteomes" id="UP000580474">
    <property type="component" value="Unassembled WGS sequence"/>
</dbReference>
<evidence type="ECO:0000313" key="2">
    <source>
        <dbReference type="Proteomes" id="UP000580474"/>
    </source>
</evidence>
<name>A0A840NMW8_9PSEU</name>
<dbReference type="EMBL" id="JACHIV010000001">
    <property type="protein sequence ID" value="MBB5071658.1"/>
    <property type="molecule type" value="Genomic_DNA"/>
</dbReference>
<gene>
    <name evidence="1" type="ORF">BJ969_004746</name>
</gene>
<sequence>MIDPFFDSLATALGGQIAVALGSAAQGALDKVRGLLRRRDDPTTLAALEAAESGAGRPQIEALAERLDQVAQDDPEFGAELREAGAEVHHELSATQNRVVNQNSGTVRTLIQGEQINGDITFN</sequence>
<dbReference type="RefSeq" id="WP_184482152.1">
    <property type="nucleotide sequence ID" value="NZ_JACHIV010000001.1"/>
</dbReference>
<proteinExistence type="predicted"/>
<evidence type="ECO:0000313" key="1">
    <source>
        <dbReference type="EMBL" id="MBB5071658.1"/>
    </source>
</evidence>
<protein>
    <submittedName>
        <fullName evidence="1">Uncharacterized protein</fullName>
    </submittedName>
</protein>
<comment type="caution">
    <text evidence="1">The sequence shown here is derived from an EMBL/GenBank/DDBJ whole genome shotgun (WGS) entry which is preliminary data.</text>
</comment>